<sequence>MPIRTQGIGLSSGDSESAEVDIPDIVDKKTITLMLEEGRRGSQSLLAEPEVEAHYKLAFLRRGWAVYILRFFRKRRRRQDLSAVEPHIMEQKQQQHPGERRQGYAACGNCHQRKIRCDVGCLIRPYPSTALSSDEGKSRKYGFPCSNCISAQRLDCRVHVKKKRLAGPRRAGGIPVPIVRASDDATHLPSFEPASTGATHCRHIPSIGAYSSTDNHIPSYEKPAHDDQDSISSAGESVSLDFARDNRAPGVERQLVDFIDQENLGKRSIQRGVRIIYVGEDVSNLNFLVRQRDGGDNDAVHHFPSDELGKRHLAYEPERTPKEAFVLPHRALADELVHAYFKHVNPICPLVDEEIFLRQYRSRDTTDAPSLLVLQAILMVGAHVSRKMPERETLKATFFRRAKLLFDARLEKNRDLVVQAALLLTWHSDGAEDICANAWHWIGIAVRTASGLGMHRDTTPSTLNAHDKRIWRRIWWIMVKFDVIISLVYGRPQAINLDECDVQPLDISDFEGCGSRAQAEYTIQYVELCVIISKVVRERFGLRISPEKRKIALSNADEALANWALNLPKHLQLKSSTTHLWFADLHLTYNNFLILLHRPNPRKGFNDHGPNDSDICSAAATTITNIFEDMRENNRINCVWFAGVITLFTAMIQVSVELRFSNPILAIAALRRMDSSLLSLRELSEYWVHAEPILRLFEESSHAKPGIRSTEPQGSSNSGLHDATEVAQNVLGPHSRGQTDLDVLAAAANVAEKPGGQYGNKDQLPLDWRYFQDGIPGQAMPSLGDMMTLENEWREIYWQEPGIARFLEVDFRNK</sequence>
<proteinExistence type="predicted"/>
<dbReference type="InterPro" id="IPR001138">
    <property type="entry name" value="Zn2Cys6_DnaBD"/>
</dbReference>
<dbReference type="PANTHER" id="PTHR47171:SF4">
    <property type="entry name" value="ACETAMIDASE REGULATORY PROTEIN"/>
    <property type="match status" value="1"/>
</dbReference>
<keyword evidence="3" id="KW-0238">DNA-binding</keyword>
<evidence type="ECO:0000259" key="8">
    <source>
        <dbReference type="SMART" id="SM00906"/>
    </source>
</evidence>
<dbReference type="SMART" id="SM00906">
    <property type="entry name" value="Fungal_trans"/>
    <property type="match status" value="1"/>
</dbReference>
<dbReference type="InterPro" id="IPR052073">
    <property type="entry name" value="Amide_Lactam_Regulators"/>
</dbReference>
<dbReference type="SMART" id="SM00066">
    <property type="entry name" value="GAL4"/>
    <property type="match status" value="1"/>
</dbReference>
<comment type="caution">
    <text evidence="9">The sequence shown here is derived from an EMBL/GenBank/DDBJ whole genome shotgun (WGS) entry which is preliminary data.</text>
</comment>
<protein>
    <recommendedName>
        <fullName evidence="11">Zn(2)-C6 fungal-type domain-containing protein</fullName>
    </recommendedName>
</protein>
<dbReference type="Proteomes" id="UP000256328">
    <property type="component" value="Unassembled WGS sequence"/>
</dbReference>
<keyword evidence="1" id="KW-0862">Zinc</keyword>
<accession>A0A3D8Q7J4</accession>
<keyword evidence="10" id="KW-1185">Reference proteome</keyword>
<evidence type="ECO:0000313" key="9">
    <source>
        <dbReference type="EMBL" id="RDW57792.1"/>
    </source>
</evidence>
<evidence type="ECO:0000256" key="1">
    <source>
        <dbReference type="ARBA" id="ARBA00022833"/>
    </source>
</evidence>
<feature type="domain" description="Xylanolytic transcriptional activator regulatory" evidence="8">
    <location>
        <begin position="438"/>
        <end position="510"/>
    </location>
</feature>
<keyword evidence="4" id="KW-0804">Transcription</keyword>
<feature type="compositionally biased region" description="Polar residues" evidence="6">
    <location>
        <begin position="710"/>
        <end position="719"/>
    </location>
</feature>
<reference evidence="9 10" key="1">
    <citation type="journal article" date="2018" name="IMA Fungus">
        <title>IMA Genome-F 9: Draft genome sequence of Annulohypoxylon stygium, Aspergillus mulundensis, Berkeleyomyces basicola (syn. Thielaviopsis basicola), Ceratocystis smalleyi, two Cercospora beticola strains, Coleophoma cylindrospora, Fusarium fracticaudum, Phialophora cf. hyalina, and Morchella septimelata.</title>
        <authorList>
            <person name="Wingfield B.D."/>
            <person name="Bills G.F."/>
            <person name="Dong Y."/>
            <person name="Huang W."/>
            <person name="Nel W.J."/>
            <person name="Swalarsk-Parry B.S."/>
            <person name="Vaghefi N."/>
            <person name="Wilken P.M."/>
            <person name="An Z."/>
            <person name="de Beer Z.W."/>
            <person name="De Vos L."/>
            <person name="Chen L."/>
            <person name="Duong T.A."/>
            <person name="Gao Y."/>
            <person name="Hammerbacher A."/>
            <person name="Kikkert J.R."/>
            <person name="Li Y."/>
            <person name="Li H."/>
            <person name="Li K."/>
            <person name="Li Q."/>
            <person name="Liu X."/>
            <person name="Ma X."/>
            <person name="Naidoo K."/>
            <person name="Pethybridge S.J."/>
            <person name="Sun J."/>
            <person name="Steenkamp E.T."/>
            <person name="van der Nest M.A."/>
            <person name="van Wyk S."/>
            <person name="Wingfield M.J."/>
            <person name="Xiong C."/>
            <person name="Yue Q."/>
            <person name="Zhang X."/>
        </authorList>
    </citation>
    <scope>NUCLEOTIDE SEQUENCE [LARGE SCALE GENOMIC DNA]</scope>
    <source>
        <strain evidence="9 10">BP5796</strain>
    </source>
</reference>
<dbReference type="InterPro" id="IPR007219">
    <property type="entry name" value="XnlR_reg_dom"/>
</dbReference>
<evidence type="ECO:0000313" key="10">
    <source>
        <dbReference type="Proteomes" id="UP000256328"/>
    </source>
</evidence>
<evidence type="ECO:0000256" key="4">
    <source>
        <dbReference type="ARBA" id="ARBA00023163"/>
    </source>
</evidence>
<dbReference type="GO" id="GO:0000981">
    <property type="term" value="F:DNA-binding transcription factor activity, RNA polymerase II-specific"/>
    <property type="evidence" value="ECO:0007669"/>
    <property type="project" value="InterPro"/>
</dbReference>
<name>A0A3D8Q7J4_9HELO</name>
<dbReference type="GO" id="GO:0003677">
    <property type="term" value="F:DNA binding"/>
    <property type="evidence" value="ECO:0007669"/>
    <property type="project" value="UniProtKB-KW"/>
</dbReference>
<evidence type="ECO:0000256" key="5">
    <source>
        <dbReference type="ARBA" id="ARBA00023242"/>
    </source>
</evidence>
<dbReference type="CDD" id="cd12148">
    <property type="entry name" value="fungal_TF_MHR"/>
    <property type="match status" value="1"/>
</dbReference>
<dbReference type="PANTHER" id="PTHR47171">
    <property type="entry name" value="FARA-RELATED"/>
    <property type="match status" value="1"/>
</dbReference>
<gene>
    <name evidence="9" type="ORF">BP5796_12593</name>
</gene>
<feature type="domain" description="Zn(2)-C6 fungal-type" evidence="7">
    <location>
        <begin position="101"/>
        <end position="167"/>
    </location>
</feature>
<evidence type="ECO:0000256" key="2">
    <source>
        <dbReference type="ARBA" id="ARBA00023015"/>
    </source>
</evidence>
<dbReference type="AlphaFoldDB" id="A0A3D8Q7J4"/>
<dbReference type="GO" id="GO:0008270">
    <property type="term" value="F:zinc ion binding"/>
    <property type="evidence" value="ECO:0007669"/>
    <property type="project" value="InterPro"/>
</dbReference>
<evidence type="ECO:0000256" key="6">
    <source>
        <dbReference type="SAM" id="MobiDB-lite"/>
    </source>
</evidence>
<organism evidence="9 10">
    <name type="scientific">Coleophoma crateriformis</name>
    <dbReference type="NCBI Taxonomy" id="565419"/>
    <lineage>
        <taxon>Eukaryota</taxon>
        <taxon>Fungi</taxon>
        <taxon>Dikarya</taxon>
        <taxon>Ascomycota</taxon>
        <taxon>Pezizomycotina</taxon>
        <taxon>Leotiomycetes</taxon>
        <taxon>Helotiales</taxon>
        <taxon>Dermateaceae</taxon>
        <taxon>Coleophoma</taxon>
    </lineage>
</organism>
<dbReference type="Pfam" id="PF04082">
    <property type="entry name" value="Fungal_trans"/>
    <property type="match status" value="1"/>
</dbReference>
<dbReference type="EMBL" id="PDLN01000022">
    <property type="protein sequence ID" value="RDW57792.1"/>
    <property type="molecule type" value="Genomic_DNA"/>
</dbReference>
<feature type="region of interest" description="Disordered" evidence="6">
    <location>
        <begin position="701"/>
        <end position="720"/>
    </location>
</feature>
<evidence type="ECO:0000256" key="3">
    <source>
        <dbReference type="ARBA" id="ARBA00023125"/>
    </source>
</evidence>
<keyword evidence="2" id="KW-0805">Transcription regulation</keyword>
<dbReference type="OrthoDB" id="39175at2759"/>
<dbReference type="GO" id="GO:0006351">
    <property type="term" value="P:DNA-templated transcription"/>
    <property type="evidence" value="ECO:0007669"/>
    <property type="project" value="InterPro"/>
</dbReference>
<keyword evidence="5" id="KW-0539">Nucleus</keyword>
<evidence type="ECO:0000259" key="7">
    <source>
        <dbReference type="SMART" id="SM00066"/>
    </source>
</evidence>
<evidence type="ECO:0008006" key="11">
    <source>
        <dbReference type="Google" id="ProtNLM"/>
    </source>
</evidence>
<dbReference type="CDD" id="cd00067">
    <property type="entry name" value="GAL4"/>
    <property type="match status" value="1"/>
</dbReference>